<dbReference type="Pfam" id="PF03281">
    <property type="entry name" value="Mab-21"/>
    <property type="match status" value="1"/>
</dbReference>
<keyword evidence="5" id="KW-1185">Reference proteome</keyword>
<dbReference type="EMBL" id="JBJQND010000013">
    <property type="protein sequence ID" value="KAL3857525.1"/>
    <property type="molecule type" value="Genomic_DNA"/>
</dbReference>
<dbReference type="AlphaFoldDB" id="A0ABD3V7E4"/>
<name>A0ABD3V7E4_SINWO</name>
<comment type="caution">
    <text evidence="4">The sequence shown here is derived from an EMBL/GenBank/DDBJ whole genome shotgun (WGS) entry which is preliminary data.</text>
</comment>
<comment type="similarity">
    <text evidence="1">Belongs to the mab-21 family.</text>
</comment>
<dbReference type="PANTHER" id="PTHR10656:SF69">
    <property type="entry name" value="MAB-21-LIKE HHH_H2TH-LIKE DOMAIN-CONTAINING PROTEIN"/>
    <property type="match status" value="1"/>
</dbReference>
<evidence type="ECO:0000256" key="1">
    <source>
        <dbReference type="ARBA" id="ARBA00008307"/>
    </source>
</evidence>
<evidence type="ECO:0000313" key="5">
    <source>
        <dbReference type="Proteomes" id="UP001634394"/>
    </source>
</evidence>
<gene>
    <name evidence="4" type="ORF">ACJMK2_012185</name>
</gene>
<evidence type="ECO:0000259" key="3">
    <source>
        <dbReference type="Pfam" id="PF20266"/>
    </source>
</evidence>
<evidence type="ECO:0000259" key="2">
    <source>
        <dbReference type="Pfam" id="PF03281"/>
    </source>
</evidence>
<sequence>MTLNIPEYYKEVSLRLNRVLDSVGLGEDIRWQKINMWIQTQNMSVVCGGQRFLGSQAEATTTPGLQSDIDTNVPMDYTIIQNLESRVPGVTNLLVVSDENTPPGYVKLQYVELDLPLPKYNEQNVASKLDIFGRSVLCNDCWKFNIADEHHGPANTKVISKRLSIDTVSAARLHTWPDKASEWLTRNRRYNWPSKRTIDLVQQTGALLVPVGHKHSPEKHLQWRLSISFGEKLLVWLFNSTQYKCYILLKMISKSFIKPVVGNDVLSSYHCKTCIFYLLENTPTTMWQPDNLLLCVEMCLRLLYTWTEAKTCPNYFILDENMFQYKVYGHVQGQLLGVLSNLLNQEGRYLTKMSCDHIGPKLVRTCQSPLLKLELENQDLFSAAHLVCYPIGFARLLSSQEVSLDVKTFVRKLYCSNIGSKLASISLSSESPDQRCLDIAHELLLLGSSSDVTSGKLKLAAFYLVLDNLDMCEGVLNVIHANYTNTVFDLFQLSPKLLKDKINENLTVSEIISHCTALTVVYEPLEMKCIPKALIPEIFRTTIVHTDVYYIFMLTMVDPKVYLHFLEYLCHYRQSKTAQKQFALEDMIYVIQHEDPYFTDTALNLLAYCLRQEGRMIHAYKVLSKSMKMSMKVNNGQRHNAAK</sequence>
<feature type="domain" description="Mab-21-like HhH/H2TH-like" evidence="3">
    <location>
        <begin position="244"/>
        <end position="325"/>
    </location>
</feature>
<feature type="domain" description="Mab-21-like nucleotidyltransferase" evidence="2">
    <location>
        <begin position="149"/>
        <end position="234"/>
    </location>
</feature>
<dbReference type="Proteomes" id="UP001634394">
    <property type="component" value="Unassembled WGS sequence"/>
</dbReference>
<dbReference type="Gene3D" id="1.10.1410.40">
    <property type="match status" value="1"/>
</dbReference>
<organism evidence="4 5">
    <name type="scientific">Sinanodonta woodiana</name>
    <name type="common">Chinese pond mussel</name>
    <name type="synonym">Anodonta woodiana</name>
    <dbReference type="NCBI Taxonomy" id="1069815"/>
    <lineage>
        <taxon>Eukaryota</taxon>
        <taxon>Metazoa</taxon>
        <taxon>Spiralia</taxon>
        <taxon>Lophotrochozoa</taxon>
        <taxon>Mollusca</taxon>
        <taxon>Bivalvia</taxon>
        <taxon>Autobranchia</taxon>
        <taxon>Heteroconchia</taxon>
        <taxon>Palaeoheterodonta</taxon>
        <taxon>Unionida</taxon>
        <taxon>Unionoidea</taxon>
        <taxon>Unionidae</taxon>
        <taxon>Unioninae</taxon>
        <taxon>Sinanodonta</taxon>
    </lineage>
</organism>
<dbReference type="PANTHER" id="PTHR10656">
    <property type="entry name" value="CELL FATE DETERMINING PROTEIN MAB21-RELATED"/>
    <property type="match status" value="1"/>
</dbReference>
<dbReference type="InterPro" id="IPR024810">
    <property type="entry name" value="MAB21L/cGLR"/>
</dbReference>
<reference evidence="4 5" key="1">
    <citation type="submission" date="2024-11" db="EMBL/GenBank/DDBJ databases">
        <title>Chromosome-level genome assembly of the freshwater bivalve Anodonta woodiana.</title>
        <authorList>
            <person name="Chen X."/>
        </authorList>
    </citation>
    <scope>NUCLEOTIDE SEQUENCE [LARGE SCALE GENOMIC DNA]</scope>
    <source>
        <strain evidence="4">MN2024</strain>
        <tissue evidence="4">Gills</tissue>
    </source>
</reference>
<dbReference type="Pfam" id="PF20266">
    <property type="entry name" value="Mab-21_C"/>
    <property type="match status" value="1"/>
</dbReference>
<evidence type="ECO:0008006" key="6">
    <source>
        <dbReference type="Google" id="ProtNLM"/>
    </source>
</evidence>
<evidence type="ECO:0000313" key="4">
    <source>
        <dbReference type="EMBL" id="KAL3857525.1"/>
    </source>
</evidence>
<proteinExistence type="inferred from homology"/>
<dbReference type="InterPro" id="IPR046903">
    <property type="entry name" value="Mab-21-like_nuc_Trfase"/>
</dbReference>
<accession>A0ABD3V7E4</accession>
<protein>
    <recommendedName>
        <fullName evidence="6">Mab-21-like HhH/H2TH-like domain-containing protein</fullName>
    </recommendedName>
</protein>
<dbReference type="SMART" id="SM01265">
    <property type="entry name" value="Mab-21"/>
    <property type="match status" value="1"/>
</dbReference>
<dbReference type="InterPro" id="IPR046906">
    <property type="entry name" value="Mab-21_HhH/H2TH-like"/>
</dbReference>